<dbReference type="OrthoDB" id="5830114at2759"/>
<reference evidence="3" key="1">
    <citation type="journal article" date="2015" name="Nat. Genet.">
        <title>The genome and transcriptome of the zoonotic hookworm Ancylostoma ceylanicum identify infection-specific gene families.</title>
        <authorList>
            <person name="Schwarz E.M."/>
            <person name="Hu Y."/>
            <person name="Antoshechkin I."/>
            <person name="Miller M.M."/>
            <person name="Sternberg P.W."/>
            <person name="Aroian R.V."/>
        </authorList>
    </citation>
    <scope>NUCLEOTIDE SEQUENCE</scope>
    <source>
        <strain evidence="3">HY135</strain>
    </source>
</reference>
<keyword evidence="3" id="KW-1185">Reference proteome</keyword>
<sequence length="263" mass="28845">MFHHSSFFYTASMTTWPVPQPSLGPDDPRAPTPPMVLGIPMPTQPQFYTSFPPNYYHYPPIPMPDYTQLPAYPPPDTAVASLSTSYYSSEMGSTSALTLSASYYSSELGSTPAPSQPPTNDSWLDNSLTSVRSGDDVVSVPGDTSGLSEACEQFVGTFAPSYRGAAPVLLYRIPCTDLCYVYNRVRTTDGSRGQYVCRECYLKKKYVPAKVFNKTHFTKDPMAGGHICRPKSFAREVTSRHSARARSLGVQNDSGYSGSFPGY</sequence>
<evidence type="ECO:0000313" key="2">
    <source>
        <dbReference type="EMBL" id="EYC20520.1"/>
    </source>
</evidence>
<gene>
    <name evidence="2" type="primary">Acey_s0021.g255</name>
    <name evidence="2" type="ORF">Y032_0021g255</name>
</gene>
<dbReference type="Proteomes" id="UP000024635">
    <property type="component" value="Unassembled WGS sequence"/>
</dbReference>
<dbReference type="EMBL" id="JARK01001357">
    <property type="protein sequence ID" value="EYC20520.1"/>
    <property type="molecule type" value="Genomic_DNA"/>
</dbReference>
<evidence type="ECO:0000256" key="1">
    <source>
        <dbReference type="SAM" id="MobiDB-lite"/>
    </source>
</evidence>
<comment type="caution">
    <text evidence="2">The sequence shown here is derived from an EMBL/GenBank/DDBJ whole genome shotgun (WGS) entry which is preliminary data.</text>
</comment>
<accession>A0A016UZD6</accession>
<evidence type="ECO:0000313" key="3">
    <source>
        <dbReference type="Proteomes" id="UP000024635"/>
    </source>
</evidence>
<proteinExistence type="predicted"/>
<dbReference type="AlphaFoldDB" id="A0A016UZD6"/>
<feature type="region of interest" description="Disordered" evidence="1">
    <location>
        <begin position="244"/>
        <end position="263"/>
    </location>
</feature>
<name>A0A016UZD6_9BILA</name>
<organism evidence="2 3">
    <name type="scientific">Ancylostoma ceylanicum</name>
    <dbReference type="NCBI Taxonomy" id="53326"/>
    <lineage>
        <taxon>Eukaryota</taxon>
        <taxon>Metazoa</taxon>
        <taxon>Ecdysozoa</taxon>
        <taxon>Nematoda</taxon>
        <taxon>Chromadorea</taxon>
        <taxon>Rhabditida</taxon>
        <taxon>Rhabditina</taxon>
        <taxon>Rhabditomorpha</taxon>
        <taxon>Strongyloidea</taxon>
        <taxon>Ancylostomatidae</taxon>
        <taxon>Ancylostomatinae</taxon>
        <taxon>Ancylostoma</taxon>
    </lineage>
</organism>
<feature type="region of interest" description="Disordered" evidence="1">
    <location>
        <begin position="108"/>
        <end position="127"/>
    </location>
</feature>
<protein>
    <submittedName>
        <fullName evidence="2">Uncharacterized protein</fullName>
    </submittedName>
</protein>